<dbReference type="EMBL" id="JAZHXJ010001037">
    <property type="protein sequence ID" value="KAL1846407.1"/>
    <property type="molecule type" value="Genomic_DNA"/>
</dbReference>
<dbReference type="InterPro" id="IPR015947">
    <property type="entry name" value="PUA-like_sf"/>
</dbReference>
<dbReference type="InterPro" id="IPR003111">
    <property type="entry name" value="Lon_prtase_N"/>
</dbReference>
<evidence type="ECO:0000313" key="2">
    <source>
        <dbReference type="EMBL" id="KAL1846407.1"/>
    </source>
</evidence>
<name>A0ABR3VVY1_9PEZI</name>
<sequence>MARNRTKTLPLIPLPQGTVLFPGVIQRIYVASGRPDIAALLAAVYTKAAAKSQNARIDAVSIACVPIASPYLSADGQLLIQDGERSEDSESSPSDVGKASASELFSWGVSAKLLGVEGRGTGEVALLVEGVTRIKIDKIQSEKPYFEAKVTYFEDQGMHRLGSLMPPPLCRDIHLS</sequence>
<organism evidence="2 3">
    <name type="scientific">Phialemonium thermophilum</name>
    <dbReference type="NCBI Taxonomy" id="223376"/>
    <lineage>
        <taxon>Eukaryota</taxon>
        <taxon>Fungi</taxon>
        <taxon>Dikarya</taxon>
        <taxon>Ascomycota</taxon>
        <taxon>Pezizomycotina</taxon>
        <taxon>Sordariomycetes</taxon>
        <taxon>Sordariomycetidae</taxon>
        <taxon>Cephalothecales</taxon>
        <taxon>Cephalothecaceae</taxon>
        <taxon>Phialemonium</taxon>
    </lineage>
</organism>
<dbReference type="Gene3D" id="2.30.130.40">
    <property type="entry name" value="LON domain-like"/>
    <property type="match status" value="1"/>
</dbReference>
<reference evidence="2 3" key="1">
    <citation type="journal article" date="2024" name="Commun. Biol.">
        <title>Comparative genomic analysis of thermophilic fungi reveals convergent evolutionary adaptations and gene losses.</title>
        <authorList>
            <person name="Steindorff A.S."/>
            <person name="Aguilar-Pontes M.V."/>
            <person name="Robinson A.J."/>
            <person name="Andreopoulos B."/>
            <person name="LaButti K."/>
            <person name="Kuo A."/>
            <person name="Mondo S."/>
            <person name="Riley R."/>
            <person name="Otillar R."/>
            <person name="Haridas S."/>
            <person name="Lipzen A."/>
            <person name="Grimwood J."/>
            <person name="Schmutz J."/>
            <person name="Clum A."/>
            <person name="Reid I.D."/>
            <person name="Moisan M.C."/>
            <person name="Butler G."/>
            <person name="Nguyen T.T.M."/>
            <person name="Dewar K."/>
            <person name="Conant G."/>
            <person name="Drula E."/>
            <person name="Henrissat B."/>
            <person name="Hansel C."/>
            <person name="Singer S."/>
            <person name="Hutchinson M.I."/>
            <person name="de Vries R.P."/>
            <person name="Natvig D.O."/>
            <person name="Powell A.J."/>
            <person name="Tsang A."/>
            <person name="Grigoriev I.V."/>
        </authorList>
    </citation>
    <scope>NUCLEOTIDE SEQUENCE [LARGE SCALE GENOMIC DNA]</scope>
    <source>
        <strain evidence="2 3">ATCC 24622</strain>
    </source>
</reference>
<dbReference type="Pfam" id="PF02190">
    <property type="entry name" value="LON_substr_bdg"/>
    <property type="match status" value="1"/>
</dbReference>
<dbReference type="InterPro" id="IPR046336">
    <property type="entry name" value="Lon_prtase_N_sf"/>
</dbReference>
<keyword evidence="3" id="KW-1185">Reference proteome</keyword>
<dbReference type="PROSITE" id="PS51787">
    <property type="entry name" value="LON_N"/>
    <property type="match status" value="1"/>
</dbReference>
<dbReference type="Proteomes" id="UP001586593">
    <property type="component" value="Unassembled WGS sequence"/>
</dbReference>
<comment type="caution">
    <text evidence="2">The sequence shown here is derived from an EMBL/GenBank/DDBJ whole genome shotgun (WGS) entry which is preliminary data.</text>
</comment>
<feature type="domain" description="Lon N-terminal" evidence="1">
    <location>
        <begin position="9"/>
        <end position="176"/>
    </location>
</feature>
<gene>
    <name evidence="2" type="ORF">VTK73DRAFT_291</name>
</gene>
<evidence type="ECO:0000313" key="3">
    <source>
        <dbReference type="Proteomes" id="UP001586593"/>
    </source>
</evidence>
<dbReference type="SUPFAM" id="SSF88697">
    <property type="entry name" value="PUA domain-like"/>
    <property type="match status" value="1"/>
</dbReference>
<proteinExistence type="predicted"/>
<accession>A0ABR3VVY1</accession>
<protein>
    <recommendedName>
        <fullName evidence="1">Lon N-terminal domain-containing protein</fullName>
    </recommendedName>
</protein>
<evidence type="ECO:0000259" key="1">
    <source>
        <dbReference type="PROSITE" id="PS51787"/>
    </source>
</evidence>